<dbReference type="SUPFAM" id="SSF49401">
    <property type="entry name" value="Bacterial adhesins"/>
    <property type="match status" value="1"/>
</dbReference>
<comment type="caution">
    <text evidence="1">The sequence shown here is derived from an EMBL/GenBank/DDBJ whole genome shotgun (WGS) entry which is preliminary data.</text>
</comment>
<dbReference type="EMBL" id="BBMZ01000012">
    <property type="protein sequence ID" value="GAL58655.1"/>
    <property type="molecule type" value="Genomic_DNA"/>
</dbReference>
<name>A0A090V178_PSEVU</name>
<dbReference type="AlphaFoldDB" id="A0A090V178"/>
<dbReference type="Proteomes" id="UP000029462">
    <property type="component" value="Unassembled WGS sequence"/>
</dbReference>
<evidence type="ECO:0000313" key="1">
    <source>
        <dbReference type="EMBL" id="GAL58655.1"/>
    </source>
</evidence>
<accession>A0A090V178</accession>
<dbReference type="Gene3D" id="2.60.40.1090">
    <property type="entry name" value="Fimbrial-type adhesion domain"/>
    <property type="match status" value="1"/>
</dbReference>
<dbReference type="OrthoDB" id="9978570at2"/>
<keyword evidence="2" id="KW-1185">Reference proteome</keyword>
<dbReference type="InterPro" id="IPR036937">
    <property type="entry name" value="Adhesion_dom_fimbrial_sf"/>
</dbReference>
<proteinExistence type="predicted"/>
<gene>
    <name evidence="1" type="ORF">EV102420_12_01610</name>
</gene>
<protein>
    <submittedName>
        <fullName evidence="1">Uncharacterized protein</fullName>
    </submittedName>
</protein>
<organism evidence="1 2">
    <name type="scientific">Pseudescherichia vulneris NBRC 102420</name>
    <dbReference type="NCBI Taxonomy" id="1115515"/>
    <lineage>
        <taxon>Bacteria</taxon>
        <taxon>Pseudomonadati</taxon>
        <taxon>Pseudomonadota</taxon>
        <taxon>Gammaproteobacteria</taxon>
        <taxon>Enterobacterales</taxon>
        <taxon>Enterobacteriaceae</taxon>
        <taxon>Pseudescherichia</taxon>
    </lineage>
</organism>
<dbReference type="RefSeq" id="WP_042391756.1">
    <property type="nucleotide sequence ID" value="NZ_BBMZ01000012.1"/>
</dbReference>
<evidence type="ECO:0000313" key="2">
    <source>
        <dbReference type="Proteomes" id="UP000029462"/>
    </source>
</evidence>
<sequence>MRILLALITVFSVFQAQAYCLIKGVDIQSDFTAKEIPIDLNAGDQEITQPISLPSNSINTFICEDTSPQLNKFTLIAGQGNAEYYLIEQEKHKLYVKISLEQDSSFDSGIFPPEKTIDHHANELNNLKYKLKYSVQSNYTGNLAGTITANTSKKLNNYIMIKPAECAANQCSIGSNINQKYTYYVTIRPTFTPTTCTFKNQTITVASISYQDIDTNSFVVPNPQPSLQCSSSTGVATSNITYRFQSITPPSHGVLVNELGINSGSAGEVGFELKNKDKAITFAPDQKFTIADFGNVVENNKIIPLDLKVRYARYGDHVVTGNVQSKVKVVVDYD</sequence>
<dbReference type="GO" id="GO:0007155">
    <property type="term" value="P:cell adhesion"/>
    <property type="evidence" value="ECO:0007669"/>
    <property type="project" value="InterPro"/>
</dbReference>
<dbReference type="InterPro" id="IPR008966">
    <property type="entry name" value="Adhesion_dom_sf"/>
</dbReference>
<dbReference type="GO" id="GO:0009289">
    <property type="term" value="C:pilus"/>
    <property type="evidence" value="ECO:0007669"/>
    <property type="project" value="InterPro"/>
</dbReference>
<dbReference type="STRING" id="1115515.EV102420_12_01610"/>
<reference evidence="1 2" key="1">
    <citation type="submission" date="2014-09" db="EMBL/GenBank/DDBJ databases">
        <title>Whole genome shotgun sequence of Escherichia vulneris NBRC 102420.</title>
        <authorList>
            <person name="Yoshida Y."/>
            <person name="Hosoyama A."/>
            <person name="Tsuchikane K."/>
            <person name="Ohji S."/>
            <person name="Ichikawa N."/>
            <person name="Kimura A."/>
            <person name="Yamazoe A."/>
            <person name="Ezaki T."/>
            <person name="Fujita N."/>
        </authorList>
    </citation>
    <scope>NUCLEOTIDE SEQUENCE [LARGE SCALE GENOMIC DNA]</scope>
    <source>
        <strain evidence="1 2">NBRC 102420</strain>
    </source>
</reference>